<evidence type="ECO:0000259" key="1">
    <source>
        <dbReference type="Pfam" id="PF01498"/>
    </source>
</evidence>
<evidence type="ECO:0000313" key="4">
    <source>
        <dbReference type="Proteomes" id="UP000265140"/>
    </source>
</evidence>
<accession>A0AAY5K3T2</accession>
<reference evidence="3" key="3">
    <citation type="submission" date="2025-09" db="UniProtKB">
        <authorList>
            <consortium name="Ensembl"/>
        </authorList>
    </citation>
    <scope>IDENTIFICATION</scope>
</reference>
<organism evidence="3 4">
    <name type="scientific">Esox lucius</name>
    <name type="common">Northern pike</name>
    <dbReference type="NCBI Taxonomy" id="8010"/>
    <lineage>
        <taxon>Eukaryota</taxon>
        <taxon>Metazoa</taxon>
        <taxon>Chordata</taxon>
        <taxon>Craniata</taxon>
        <taxon>Vertebrata</taxon>
        <taxon>Euteleostomi</taxon>
        <taxon>Actinopterygii</taxon>
        <taxon>Neopterygii</taxon>
        <taxon>Teleostei</taxon>
        <taxon>Protacanthopterygii</taxon>
        <taxon>Esociformes</taxon>
        <taxon>Esocidae</taxon>
        <taxon>Esox</taxon>
    </lineage>
</organism>
<evidence type="ECO:0000313" key="3">
    <source>
        <dbReference type="Ensembl" id="ENSELUP00000081077.1"/>
    </source>
</evidence>
<dbReference type="Ensembl" id="ENSELUT00000104723.1">
    <property type="protein sequence ID" value="ENSELUP00000081077.1"/>
    <property type="gene ID" value="ENSELUG00000040812.1"/>
</dbReference>
<protein>
    <recommendedName>
        <fullName evidence="5">Tc1-like transposase DDE domain-containing protein</fullName>
    </recommendedName>
</protein>
<reference evidence="3" key="2">
    <citation type="submission" date="2025-08" db="UniProtKB">
        <authorList>
            <consortium name="Ensembl"/>
        </authorList>
    </citation>
    <scope>IDENTIFICATION</scope>
</reference>
<dbReference type="GO" id="GO:0006313">
    <property type="term" value="P:DNA transposition"/>
    <property type="evidence" value="ECO:0007669"/>
    <property type="project" value="InterPro"/>
</dbReference>
<dbReference type="InterPro" id="IPR036397">
    <property type="entry name" value="RNaseH_sf"/>
</dbReference>
<dbReference type="PANTHER" id="PTHR23022">
    <property type="entry name" value="TRANSPOSABLE ELEMENT-RELATED"/>
    <property type="match status" value="1"/>
</dbReference>
<dbReference type="Proteomes" id="UP000265140">
    <property type="component" value="Chromosome 2"/>
</dbReference>
<sequence length="202" mass="23788">MSLNNRRMKSSDLQKEWQTAAVVKCTVRTVRNRLLGAGQKSCKAIKKPFINEKQRRARLIFAKDHNDWTVEEWSKDIFSDESNFHLFPTPGRLMVRRRPREAYKPQCLALTMKFGNGLWMLQQGWNLADLYKVILEEHILPNCSPTLRIVFSSRTYHTARSINLWMEDHQIKTLSWPAQSPDLNLIENLWNLIKRNMDGHKP</sequence>
<dbReference type="GO" id="GO:0003677">
    <property type="term" value="F:DNA binding"/>
    <property type="evidence" value="ECO:0007669"/>
    <property type="project" value="InterPro"/>
</dbReference>
<feature type="domain" description="Transposase Tc1-like" evidence="1">
    <location>
        <begin position="4"/>
        <end position="66"/>
    </location>
</feature>
<dbReference type="PANTHER" id="PTHR23022:SF134">
    <property type="entry name" value="TRANSPOSABLE ELEMENT TC1 TRANSPOSASE"/>
    <property type="match status" value="1"/>
</dbReference>
<keyword evidence="4" id="KW-1185">Reference proteome</keyword>
<reference evidence="3 4" key="1">
    <citation type="submission" date="2020-02" db="EMBL/GenBank/DDBJ databases">
        <title>Esox lucius (northern pike) genome, fEsoLuc1, primary haplotype.</title>
        <authorList>
            <person name="Myers G."/>
            <person name="Karagic N."/>
            <person name="Meyer A."/>
            <person name="Pippel M."/>
            <person name="Reichard M."/>
            <person name="Winkler S."/>
            <person name="Tracey A."/>
            <person name="Sims Y."/>
            <person name="Howe K."/>
            <person name="Rhie A."/>
            <person name="Formenti G."/>
            <person name="Durbin R."/>
            <person name="Fedrigo O."/>
            <person name="Jarvis E.D."/>
        </authorList>
    </citation>
    <scope>NUCLEOTIDE SEQUENCE [LARGE SCALE GENOMIC DNA]</scope>
</reference>
<evidence type="ECO:0008006" key="5">
    <source>
        <dbReference type="Google" id="ProtNLM"/>
    </source>
</evidence>
<dbReference type="InterPro" id="IPR002492">
    <property type="entry name" value="Transposase_Tc1-like"/>
</dbReference>
<name>A0AAY5K3T2_ESOLU</name>
<proteinExistence type="predicted"/>
<evidence type="ECO:0000259" key="2">
    <source>
        <dbReference type="Pfam" id="PF13358"/>
    </source>
</evidence>
<dbReference type="InterPro" id="IPR052338">
    <property type="entry name" value="Transposase_5"/>
</dbReference>
<dbReference type="InterPro" id="IPR038717">
    <property type="entry name" value="Tc1-like_DDE_dom"/>
</dbReference>
<dbReference type="AlphaFoldDB" id="A0AAY5K3T2"/>
<dbReference type="Pfam" id="PF01498">
    <property type="entry name" value="HTH_Tnp_Tc3_2"/>
    <property type="match status" value="1"/>
</dbReference>
<dbReference type="Pfam" id="PF13358">
    <property type="entry name" value="DDE_3"/>
    <property type="match status" value="1"/>
</dbReference>
<dbReference type="GeneTree" id="ENSGT01150000286914"/>
<dbReference type="GO" id="GO:0015074">
    <property type="term" value="P:DNA integration"/>
    <property type="evidence" value="ECO:0007669"/>
    <property type="project" value="InterPro"/>
</dbReference>
<feature type="domain" description="Tc1-like transposase DDE" evidence="2">
    <location>
        <begin position="146"/>
        <end position="199"/>
    </location>
</feature>
<dbReference type="Gene3D" id="3.30.420.10">
    <property type="entry name" value="Ribonuclease H-like superfamily/Ribonuclease H"/>
    <property type="match status" value="1"/>
</dbReference>